<name>A0A645AZB9_9ZZZZ</name>
<gene>
    <name evidence="1" type="ORF">SDC9_105338</name>
</gene>
<dbReference type="EMBL" id="VSSQ01016800">
    <property type="protein sequence ID" value="MPM58507.1"/>
    <property type="molecule type" value="Genomic_DNA"/>
</dbReference>
<dbReference type="AlphaFoldDB" id="A0A645AZB9"/>
<accession>A0A645AZB9</accession>
<reference evidence="1" key="1">
    <citation type="submission" date="2019-08" db="EMBL/GenBank/DDBJ databases">
        <authorList>
            <person name="Kucharzyk K."/>
            <person name="Murdoch R.W."/>
            <person name="Higgins S."/>
            <person name="Loffler F."/>
        </authorList>
    </citation>
    <scope>NUCLEOTIDE SEQUENCE</scope>
</reference>
<organism evidence="1">
    <name type="scientific">bioreactor metagenome</name>
    <dbReference type="NCBI Taxonomy" id="1076179"/>
    <lineage>
        <taxon>unclassified sequences</taxon>
        <taxon>metagenomes</taxon>
        <taxon>ecological metagenomes</taxon>
    </lineage>
</organism>
<sequence length="139" mass="14915">MDVPIGTSIIPVFTTCPARANTLVPVAFGKPNPAYHAPPRRKILGILAMVSTLLMMVGFPNNPDWKGKGGFCLGSPLFPSILAMRAVSSPHTKAPAPMRISRANEKSDPKIRSPSKPICFACFIASVNRSMAMGYSARM</sequence>
<comment type="caution">
    <text evidence="1">The sequence shown here is derived from an EMBL/GenBank/DDBJ whole genome shotgun (WGS) entry which is preliminary data.</text>
</comment>
<proteinExistence type="predicted"/>
<protein>
    <submittedName>
        <fullName evidence="1">Uncharacterized protein</fullName>
    </submittedName>
</protein>
<evidence type="ECO:0000313" key="1">
    <source>
        <dbReference type="EMBL" id="MPM58507.1"/>
    </source>
</evidence>